<dbReference type="PROSITE" id="PS51257">
    <property type="entry name" value="PROKAR_LIPOPROTEIN"/>
    <property type="match status" value="1"/>
</dbReference>
<dbReference type="CDD" id="cd16917">
    <property type="entry name" value="HATPase_UhpB-NarQ-NarX-like"/>
    <property type="match status" value="1"/>
</dbReference>
<dbReference type="SUPFAM" id="SSF48452">
    <property type="entry name" value="TPR-like"/>
    <property type="match status" value="2"/>
</dbReference>
<dbReference type="SUPFAM" id="SSF55874">
    <property type="entry name" value="ATPase domain of HSP90 chaperone/DNA topoisomerase II/histidine kinase"/>
    <property type="match status" value="1"/>
</dbReference>
<evidence type="ECO:0000256" key="1">
    <source>
        <dbReference type="ARBA" id="ARBA00000085"/>
    </source>
</evidence>
<keyword evidence="8" id="KW-1185">Reference proteome</keyword>
<evidence type="ECO:0000256" key="3">
    <source>
        <dbReference type="ARBA" id="ARBA00022679"/>
    </source>
</evidence>
<keyword evidence="6" id="KW-1133">Transmembrane helix</keyword>
<name>A0ABX2XE29_9FLAO</name>
<dbReference type="GO" id="GO:0016301">
    <property type="term" value="F:kinase activity"/>
    <property type="evidence" value="ECO:0007669"/>
    <property type="project" value="UniProtKB-KW"/>
</dbReference>
<evidence type="ECO:0000313" key="7">
    <source>
        <dbReference type="EMBL" id="OCB70125.1"/>
    </source>
</evidence>
<keyword evidence="3" id="KW-0808">Transferase</keyword>
<sequence length="573" mass="66074">MLRSPFFYFILLLFLFSCEEKKTINTSKESIRKEALTLRNKAIENYGNQNFNTAFDEFYKSKQLYETLKESGKKDSANIGYILTQMAAIQQVNGDYYGSKETVTEALLYVKKNSAYTAEINNTLGIADKELSIYDDAILYYKEAAKDIIDPIQKQIPISNIAAVYIQQKKFDKAIILLESLLNKSLKNKVQPIDNATIIDNLGYAYFKKGMDEKGLLLMNEALQTRNEFKSEYKSIESYLHLADYYTKKDIQKSNINALAAYNIATKLNSVDERLEALQILISNDHSAQNNQYVQRYFALNDSIIKVRNNFKNKFAKIKYDAKKEKDENAKLRLEKAENLLSLQKATYLRIVFVIVFVFLVILIVILIRYYKNKNRAIEFKTSYNTETRIAKKIHDELANDVFNVIAFTESQPLSTESTKENLLQKLDDIYGRVRGISRENNKIETGTDFIKSLKDMLSTYNTSERNIMVTNVETIHWENIDEIKKITISRVLQELMVNMKKHSEANLVVIKFETDPKSILINYTDNGKGCEKTEMVQNGLQNMENRIQAVKGTINFDTEPGKGFKAKIIMPK</sequence>
<dbReference type="RefSeq" id="WP_065451451.1">
    <property type="nucleotide sequence ID" value="NZ_LVEN01000044.1"/>
</dbReference>
<evidence type="ECO:0000256" key="4">
    <source>
        <dbReference type="ARBA" id="ARBA00022777"/>
    </source>
</evidence>
<keyword evidence="6" id="KW-0812">Transmembrane</keyword>
<evidence type="ECO:0000256" key="6">
    <source>
        <dbReference type="SAM" id="Phobius"/>
    </source>
</evidence>
<evidence type="ECO:0000313" key="8">
    <source>
        <dbReference type="Proteomes" id="UP000093343"/>
    </source>
</evidence>
<dbReference type="PANTHER" id="PTHR24421">
    <property type="entry name" value="NITRATE/NITRITE SENSOR PROTEIN NARX-RELATED"/>
    <property type="match status" value="1"/>
</dbReference>
<dbReference type="EMBL" id="LVEN01000044">
    <property type="protein sequence ID" value="OCB70125.1"/>
    <property type="molecule type" value="Genomic_DNA"/>
</dbReference>
<keyword evidence="6" id="KW-0472">Membrane</keyword>
<feature type="transmembrane region" description="Helical" evidence="6">
    <location>
        <begin position="348"/>
        <end position="371"/>
    </location>
</feature>
<comment type="catalytic activity">
    <reaction evidence="1">
        <text>ATP + protein L-histidine = ADP + protein N-phospho-L-histidine.</text>
        <dbReference type="EC" id="2.7.13.3"/>
    </reaction>
</comment>
<protein>
    <recommendedName>
        <fullName evidence="2">histidine kinase</fullName>
        <ecNumber evidence="2">2.7.13.3</ecNumber>
    </recommendedName>
</protein>
<comment type="caution">
    <text evidence="7">The sequence shown here is derived from an EMBL/GenBank/DDBJ whole genome shotgun (WGS) entry which is preliminary data.</text>
</comment>
<dbReference type="Gene3D" id="1.25.40.10">
    <property type="entry name" value="Tetratricopeptide repeat domain"/>
    <property type="match status" value="2"/>
</dbReference>
<accession>A0ABX2XE29</accession>
<evidence type="ECO:0000256" key="2">
    <source>
        <dbReference type="ARBA" id="ARBA00012438"/>
    </source>
</evidence>
<dbReference type="InterPro" id="IPR050482">
    <property type="entry name" value="Sensor_HK_TwoCompSys"/>
</dbReference>
<dbReference type="EC" id="2.7.13.3" evidence="2"/>
<dbReference type="Proteomes" id="UP000093343">
    <property type="component" value="Unassembled WGS sequence"/>
</dbReference>
<dbReference type="Gene3D" id="3.30.565.10">
    <property type="entry name" value="Histidine kinase-like ATPase, C-terminal domain"/>
    <property type="match status" value="1"/>
</dbReference>
<dbReference type="InterPro" id="IPR036890">
    <property type="entry name" value="HATPase_C_sf"/>
</dbReference>
<dbReference type="InterPro" id="IPR011990">
    <property type="entry name" value="TPR-like_helical_dom_sf"/>
</dbReference>
<gene>
    <name evidence="7" type="ORF">FLP_20925</name>
</gene>
<dbReference type="PANTHER" id="PTHR24421:SF10">
    <property type="entry name" value="NITRATE_NITRITE SENSOR PROTEIN NARQ"/>
    <property type="match status" value="1"/>
</dbReference>
<proteinExistence type="predicted"/>
<keyword evidence="4 7" id="KW-0418">Kinase</keyword>
<evidence type="ECO:0000256" key="5">
    <source>
        <dbReference type="ARBA" id="ARBA00023012"/>
    </source>
</evidence>
<organism evidence="7 8">
    <name type="scientific">Flavobacterium piscis</name>
    <dbReference type="NCBI Taxonomy" id="1114874"/>
    <lineage>
        <taxon>Bacteria</taxon>
        <taxon>Pseudomonadati</taxon>
        <taxon>Bacteroidota</taxon>
        <taxon>Flavobacteriia</taxon>
        <taxon>Flavobacteriales</taxon>
        <taxon>Flavobacteriaceae</taxon>
        <taxon>Flavobacterium</taxon>
    </lineage>
</organism>
<reference evidence="8" key="1">
    <citation type="submission" date="2016-03" db="EMBL/GenBank/DDBJ databases">
        <title>Draft genome sequence of Paenibacillus glacialis DSM 22343.</title>
        <authorList>
            <person name="Shin S.-K."/>
            <person name="Yi H."/>
        </authorList>
    </citation>
    <scope>NUCLEOTIDE SEQUENCE [LARGE SCALE GENOMIC DNA]</scope>
    <source>
        <strain evidence="8">CCUG 60099</strain>
    </source>
</reference>
<keyword evidence="5" id="KW-0902">Two-component regulatory system</keyword>